<keyword evidence="6 8" id="KW-1133">Transmembrane helix</keyword>
<dbReference type="PANTHER" id="PTHR31686:SF1">
    <property type="entry name" value="SULFITE EFFLUX PUMP SSU1"/>
    <property type="match status" value="1"/>
</dbReference>
<dbReference type="EMBL" id="JBHYTS010000053">
    <property type="protein sequence ID" value="MFE1754173.1"/>
    <property type="molecule type" value="Genomic_DNA"/>
</dbReference>
<dbReference type="PANTHER" id="PTHR31686">
    <property type="match status" value="1"/>
</dbReference>
<evidence type="ECO:0000256" key="2">
    <source>
        <dbReference type="ARBA" id="ARBA00008566"/>
    </source>
</evidence>
<feature type="transmembrane region" description="Helical" evidence="8">
    <location>
        <begin position="157"/>
        <end position="175"/>
    </location>
</feature>
<accession>A0ABW6HCJ3</accession>
<keyword evidence="3" id="KW-0813">Transport</keyword>
<sequence>MEGDGVAAVSSRRPGRWQRTVTGSAQDLKPGAFAFVMATGIVSTALAERGALASSAVLLWIAAVGYAMLWAGYLWRVMFRWQGFRTDLAGPRGFAFLTAVAASDVLAGRLAADRHYGGAAALTAVGTTGWLVLGYGVPLLLVSSGRGVSLRQVNGTWFIWVVGTQSVAVATAALAPHTGGRALGILASACWAVGLLQYLLVAALALARLLLEPVEPTELIPPYWVFMGAAAISVLAGARLLRLPPADTLLPGTFVLGVSAVAWSFCTWLIPLLLALGVWRHVLHRVPLHYETSLWSMVFPVGMYGVASRELGEAAGWDWMTTTGAGEAWVALAVWVAVFAGMLAAPLTAFRHSAQRGQQK</sequence>
<keyword evidence="10" id="KW-1185">Reference proteome</keyword>
<name>A0ABW6HCJ3_9ACTN</name>
<evidence type="ECO:0000313" key="9">
    <source>
        <dbReference type="EMBL" id="MFE1754173.1"/>
    </source>
</evidence>
<keyword evidence="7 8" id="KW-0472">Membrane</keyword>
<evidence type="ECO:0000256" key="3">
    <source>
        <dbReference type="ARBA" id="ARBA00022448"/>
    </source>
</evidence>
<evidence type="ECO:0000256" key="6">
    <source>
        <dbReference type="ARBA" id="ARBA00022989"/>
    </source>
</evidence>
<dbReference type="InterPro" id="IPR038665">
    <property type="entry name" value="Voltage-dep_anion_channel_sf"/>
</dbReference>
<protein>
    <submittedName>
        <fullName evidence="9">Tellurite resistance/C4-dicarboxylate transporter family protein</fullName>
    </submittedName>
</protein>
<evidence type="ECO:0000313" key="10">
    <source>
        <dbReference type="Proteomes" id="UP001599756"/>
    </source>
</evidence>
<evidence type="ECO:0000256" key="8">
    <source>
        <dbReference type="SAM" id="Phobius"/>
    </source>
</evidence>
<feature type="transmembrane region" description="Helical" evidence="8">
    <location>
        <begin position="253"/>
        <end position="279"/>
    </location>
</feature>
<keyword evidence="5 8" id="KW-0812">Transmembrane</keyword>
<feature type="transmembrane region" description="Helical" evidence="8">
    <location>
        <begin position="93"/>
        <end position="112"/>
    </location>
</feature>
<dbReference type="CDD" id="cd09319">
    <property type="entry name" value="TDT_like_1"/>
    <property type="match status" value="1"/>
</dbReference>
<comment type="similarity">
    <text evidence="2">Belongs to the tellurite-resistance/dicarboxylate transporter (TDT) family.</text>
</comment>
<evidence type="ECO:0000256" key="1">
    <source>
        <dbReference type="ARBA" id="ARBA00004651"/>
    </source>
</evidence>
<comment type="caution">
    <text evidence="9">The sequence shown here is derived from an EMBL/GenBank/DDBJ whole genome shotgun (WGS) entry which is preliminary data.</text>
</comment>
<feature type="transmembrane region" description="Helical" evidence="8">
    <location>
        <begin position="182"/>
        <end position="211"/>
    </location>
</feature>
<feature type="transmembrane region" description="Helical" evidence="8">
    <location>
        <begin position="54"/>
        <end position="73"/>
    </location>
</feature>
<dbReference type="InterPro" id="IPR004695">
    <property type="entry name" value="SLAC1/Mae1/Ssu1/TehA"/>
</dbReference>
<dbReference type="Proteomes" id="UP001599756">
    <property type="component" value="Unassembled WGS sequence"/>
</dbReference>
<comment type="subcellular location">
    <subcellularLocation>
        <location evidence="1">Cell membrane</location>
        <topology evidence="1">Multi-pass membrane protein</topology>
    </subcellularLocation>
</comment>
<feature type="transmembrane region" description="Helical" evidence="8">
    <location>
        <begin position="223"/>
        <end position="241"/>
    </location>
</feature>
<feature type="transmembrane region" description="Helical" evidence="8">
    <location>
        <begin position="30"/>
        <end position="47"/>
    </location>
</feature>
<organism evidence="9 10">
    <name type="scientific">Streptomyces anandii</name>
    <dbReference type="NCBI Taxonomy" id="285454"/>
    <lineage>
        <taxon>Bacteria</taxon>
        <taxon>Bacillati</taxon>
        <taxon>Actinomycetota</taxon>
        <taxon>Actinomycetes</taxon>
        <taxon>Kitasatosporales</taxon>
        <taxon>Streptomycetaceae</taxon>
        <taxon>Streptomyces</taxon>
    </lineage>
</organism>
<evidence type="ECO:0000256" key="5">
    <source>
        <dbReference type="ARBA" id="ARBA00022692"/>
    </source>
</evidence>
<dbReference type="Gene3D" id="1.50.10.150">
    <property type="entry name" value="Voltage-dependent anion channel"/>
    <property type="match status" value="1"/>
</dbReference>
<evidence type="ECO:0000256" key="4">
    <source>
        <dbReference type="ARBA" id="ARBA00022475"/>
    </source>
</evidence>
<dbReference type="InterPro" id="IPR051629">
    <property type="entry name" value="Sulfite_efflux_TDT"/>
</dbReference>
<reference evidence="9 10" key="1">
    <citation type="submission" date="2024-09" db="EMBL/GenBank/DDBJ databases">
        <title>The Natural Products Discovery Center: Release of the First 8490 Sequenced Strains for Exploring Actinobacteria Biosynthetic Diversity.</title>
        <authorList>
            <person name="Kalkreuter E."/>
            <person name="Kautsar S.A."/>
            <person name="Yang D."/>
            <person name="Bader C.D."/>
            <person name="Teijaro C.N."/>
            <person name="Fluegel L."/>
            <person name="Davis C.M."/>
            <person name="Simpson J.R."/>
            <person name="Lauterbach L."/>
            <person name="Steele A.D."/>
            <person name="Gui C."/>
            <person name="Meng S."/>
            <person name="Li G."/>
            <person name="Viehrig K."/>
            <person name="Ye F."/>
            <person name="Su P."/>
            <person name="Kiefer A.F."/>
            <person name="Nichols A."/>
            <person name="Cepeda A.J."/>
            <person name="Yan W."/>
            <person name="Fan B."/>
            <person name="Jiang Y."/>
            <person name="Adhikari A."/>
            <person name="Zheng C.-J."/>
            <person name="Schuster L."/>
            <person name="Cowan T.M."/>
            <person name="Smanski M.J."/>
            <person name="Chevrette M.G."/>
            <person name="De Carvalho L.P.S."/>
            <person name="Shen B."/>
        </authorList>
    </citation>
    <scope>NUCLEOTIDE SEQUENCE [LARGE SCALE GENOMIC DNA]</scope>
    <source>
        <strain evidence="9 10">NPDC059500</strain>
    </source>
</reference>
<feature type="transmembrane region" description="Helical" evidence="8">
    <location>
        <begin position="119"/>
        <end position="137"/>
    </location>
</feature>
<gene>
    <name evidence="9" type="ORF">ACFW88_27140</name>
</gene>
<feature type="transmembrane region" description="Helical" evidence="8">
    <location>
        <begin position="328"/>
        <end position="350"/>
    </location>
</feature>
<keyword evidence="4" id="KW-1003">Cell membrane</keyword>
<dbReference type="RefSeq" id="WP_381842633.1">
    <property type="nucleotide sequence ID" value="NZ_JBHYTS010000053.1"/>
</dbReference>
<evidence type="ECO:0000256" key="7">
    <source>
        <dbReference type="ARBA" id="ARBA00023136"/>
    </source>
</evidence>
<dbReference type="Pfam" id="PF03595">
    <property type="entry name" value="SLAC1"/>
    <property type="match status" value="1"/>
</dbReference>
<proteinExistence type="inferred from homology"/>